<keyword evidence="5" id="KW-1003">Cell membrane</keyword>
<evidence type="ECO:0000259" key="14">
    <source>
        <dbReference type="PROSITE" id="PS50929"/>
    </source>
</evidence>
<dbReference type="EMBL" id="JACIIU010000001">
    <property type="protein sequence ID" value="MBB6260013.1"/>
    <property type="molecule type" value="Genomic_DNA"/>
</dbReference>
<evidence type="ECO:0000259" key="13">
    <source>
        <dbReference type="PROSITE" id="PS50893"/>
    </source>
</evidence>
<evidence type="ECO:0000256" key="1">
    <source>
        <dbReference type="ARBA" id="ARBA00004533"/>
    </source>
</evidence>
<evidence type="ECO:0000256" key="2">
    <source>
        <dbReference type="ARBA" id="ARBA00004651"/>
    </source>
</evidence>
<keyword evidence="7 12" id="KW-0812">Transmembrane</keyword>
<dbReference type="InterPro" id="IPR036640">
    <property type="entry name" value="ABC1_TM_sf"/>
</dbReference>
<feature type="transmembrane region" description="Helical" evidence="12">
    <location>
        <begin position="173"/>
        <end position="192"/>
    </location>
</feature>
<feature type="transmembrane region" description="Helical" evidence="12">
    <location>
        <begin position="70"/>
        <end position="88"/>
    </location>
</feature>
<keyword evidence="10 12" id="KW-1133">Transmembrane helix</keyword>
<evidence type="ECO:0000313" key="15">
    <source>
        <dbReference type="EMBL" id="MBB6260013.1"/>
    </source>
</evidence>
<keyword evidence="16" id="KW-1185">Reference proteome</keyword>
<reference evidence="15 16" key="1">
    <citation type="submission" date="2020-08" db="EMBL/GenBank/DDBJ databases">
        <title>Genomic Encyclopedia of Type Strains, Phase IV (KMG-IV): sequencing the most valuable type-strain genomes for metagenomic binning, comparative biology and taxonomic classification.</title>
        <authorList>
            <person name="Goeker M."/>
        </authorList>
    </citation>
    <scope>NUCLEOTIDE SEQUENCE [LARGE SCALE GENOMIC DNA]</scope>
    <source>
        <strain evidence="15 16">DSM 22336</strain>
    </source>
</reference>
<evidence type="ECO:0000256" key="7">
    <source>
        <dbReference type="ARBA" id="ARBA00022692"/>
    </source>
</evidence>
<dbReference type="GO" id="GO:0016887">
    <property type="term" value="F:ATP hydrolysis activity"/>
    <property type="evidence" value="ECO:0007669"/>
    <property type="project" value="InterPro"/>
</dbReference>
<evidence type="ECO:0000256" key="3">
    <source>
        <dbReference type="ARBA" id="ARBA00005417"/>
    </source>
</evidence>
<feature type="domain" description="ABC transmembrane type-1" evidence="14">
    <location>
        <begin position="35"/>
        <end position="317"/>
    </location>
</feature>
<keyword evidence="8" id="KW-0547">Nucleotide-binding</keyword>
<dbReference type="GO" id="GO:0140359">
    <property type="term" value="F:ABC-type transporter activity"/>
    <property type="evidence" value="ECO:0007669"/>
    <property type="project" value="InterPro"/>
</dbReference>
<dbReference type="GO" id="GO:0034040">
    <property type="term" value="F:ATPase-coupled lipid transmembrane transporter activity"/>
    <property type="evidence" value="ECO:0007669"/>
    <property type="project" value="TreeGrafter"/>
</dbReference>
<sequence length="606" mass="67045">MIKRKKKKKIDPAEASSIIRRVLSENARDYKGTYVVTIIALLLVALSSGFLAFQMEPVINKIFYEQRLDLIPIICGTLLLAFIVRGLASYVQSVQLAKIGNNLVARYQKRMFDHLLKLGLDFYSDARSGHLAAQINQNVNGIRDVMSITITSITRDVIGLVGLVAVMFYKDPVLSLVVFLIGPPLIYAVSYISRRIRSVTRELVDLNSHLLGAMQETVQGIAIVKAFTMEDQLRGKLYHLIDRSEERSNKIARVSERTTPISEILAGFAVAGVLAYGGYRAIVNQEPPGAMFAFITALLLAYDPARRLARLQVGLERALVNARMIYEILDIEPQQADAPDARTLEVGKGDIRFEDVRFSYGDAEVLHGISFAAQSGKVTAVVGASGAGKSTLIALTQRFYDIDSGKILIDDQDIAKVTKDSLRHQIAYVSQQPYLFEGTIADNIRYGRPDATDAEILEAAKLAHADEFIVQQPMGYDTPVGENGVTLSGGQRQRLSIARAIIRNAPILLLDEATSALDNESEKRVQQALEHVMQGRTTIVIAHRLSTIVNADHIVVMENGYVVEEGIHNKLITIENGIYARFYQLQSGRSDDEDTDEHINEKTSGE</sequence>
<dbReference type="Pfam" id="PF00664">
    <property type="entry name" value="ABC_membrane"/>
    <property type="match status" value="1"/>
</dbReference>
<feature type="transmembrane region" description="Helical" evidence="12">
    <location>
        <begin position="264"/>
        <end position="282"/>
    </location>
</feature>
<dbReference type="InterPro" id="IPR017871">
    <property type="entry name" value="ABC_transporter-like_CS"/>
</dbReference>
<dbReference type="PROSITE" id="PS50893">
    <property type="entry name" value="ABC_TRANSPORTER_2"/>
    <property type="match status" value="1"/>
</dbReference>
<dbReference type="AlphaFoldDB" id="A0A841LPQ6"/>
<dbReference type="InterPro" id="IPR003439">
    <property type="entry name" value="ABC_transporter-like_ATP-bd"/>
</dbReference>
<feature type="transmembrane region" description="Helical" evidence="12">
    <location>
        <begin position="34"/>
        <end position="55"/>
    </location>
</feature>
<evidence type="ECO:0000256" key="11">
    <source>
        <dbReference type="ARBA" id="ARBA00023136"/>
    </source>
</evidence>
<dbReference type="InterPro" id="IPR011527">
    <property type="entry name" value="ABC1_TM_dom"/>
</dbReference>
<dbReference type="CDD" id="cd18552">
    <property type="entry name" value="ABC_6TM_MsbA_like"/>
    <property type="match status" value="1"/>
</dbReference>
<dbReference type="Gene3D" id="3.40.50.300">
    <property type="entry name" value="P-loop containing nucleotide triphosphate hydrolases"/>
    <property type="match status" value="1"/>
</dbReference>
<dbReference type="InterPro" id="IPR027417">
    <property type="entry name" value="P-loop_NTPase"/>
</dbReference>
<dbReference type="InterPro" id="IPR039421">
    <property type="entry name" value="Type_1_exporter"/>
</dbReference>
<dbReference type="Gene3D" id="1.20.1560.10">
    <property type="entry name" value="ABC transporter type 1, transmembrane domain"/>
    <property type="match status" value="1"/>
</dbReference>
<dbReference type="SUPFAM" id="SSF52540">
    <property type="entry name" value="P-loop containing nucleoside triphosphate hydrolases"/>
    <property type="match status" value="1"/>
</dbReference>
<dbReference type="PROSITE" id="PS00211">
    <property type="entry name" value="ABC_TRANSPORTER_1"/>
    <property type="match status" value="1"/>
</dbReference>
<dbReference type="GO" id="GO:0005524">
    <property type="term" value="F:ATP binding"/>
    <property type="evidence" value="ECO:0007669"/>
    <property type="project" value="UniProtKB-KW"/>
</dbReference>
<dbReference type="SUPFAM" id="SSF90123">
    <property type="entry name" value="ABC transporter transmembrane region"/>
    <property type="match status" value="1"/>
</dbReference>
<dbReference type="Proteomes" id="UP000555393">
    <property type="component" value="Unassembled WGS sequence"/>
</dbReference>
<name>A0A841LPQ6_9HYPH</name>
<keyword evidence="9 15" id="KW-0067">ATP-binding</keyword>
<dbReference type="RefSeq" id="WP_210306997.1">
    <property type="nucleotide sequence ID" value="NZ_JACIIU010000001.1"/>
</dbReference>
<dbReference type="GO" id="GO:0005886">
    <property type="term" value="C:plasma membrane"/>
    <property type="evidence" value="ECO:0007669"/>
    <property type="project" value="UniProtKB-SubCell"/>
</dbReference>
<evidence type="ECO:0000256" key="5">
    <source>
        <dbReference type="ARBA" id="ARBA00022475"/>
    </source>
</evidence>
<evidence type="ECO:0000256" key="6">
    <source>
        <dbReference type="ARBA" id="ARBA00022597"/>
    </source>
</evidence>
<protein>
    <submittedName>
        <fullName evidence="15">ATP-binding cassette subfamily B protein</fullName>
    </submittedName>
</protein>
<proteinExistence type="inferred from homology"/>
<evidence type="ECO:0000256" key="4">
    <source>
        <dbReference type="ARBA" id="ARBA00022448"/>
    </source>
</evidence>
<keyword evidence="11 12" id="KW-0472">Membrane</keyword>
<dbReference type="PANTHER" id="PTHR24221:SF654">
    <property type="entry name" value="ATP-BINDING CASSETTE SUB-FAMILY B MEMBER 6"/>
    <property type="match status" value="1"/>
</dbReference>
<keyword evidence="4" id="KW-0813">Transport</keyword>
<dbReference type="Pfam" id="PF00005">
    <property type="entry name" value="ABC_tran"/>
    <property type="match status" value="1"/>
</dbReference>
<comment type="similarity">
    <text evidence="3">Belongs to the ABC transporter superfamily.</text>
</comment>
<dbReference type="PROSITE" id="PS50929">
    <property type="entry name" value="ABC_TM1F"/>
    <property type="match status" value="1"/>
</dbReference>
<feature type="domain" description="ABC transporter" evidence="13">
    <location>
        <begin position="351"/>
        <end position="584"/>
    </location>
</feature>
<feature type="transmembrane region" description="Helical" evidence="12">
    <location>
        <begin position="145"/>
        <end position="167"/>
    </location>
</feature>
<dbReference type="InterPro" id="IPR003593">
    <property type="entry name" value="AAA+_ATPase"/>
</dbReference>
<evidence type="ECO:0000256" key="10">
    <source>
        <dbReference type="ARBA" id="ARBA00022989"/>
    </source>
</evidence>
<evidence type="ECO:0000256" key="8">
    <source>
        <dbReference type="ARBA" id="ARBA00022741"/>
    </source>
</evidence>
<evidence type="ECO:0000256" key="12">
    <source>
        <dbReference type="SAM" id="Phobius"/>
    </source>
</evidence>
<dbReference type="PANTHER" id="PTHR24221">
    <property type="entry name" value="ATP-BINDING CASSETTE SUB-FAMILY B"/>
    <property type="match status" value="1"/>
</dbReference>
<gene>
    <name evidence="15" type="ORF">FHS77_000521</name>
</gene>
<comment type="caution">
    <text evidence="15">The sequence shown here is derived from an EMBL/GenBank/DDBJ whole genome shotgun (WGS) entry which is preliminary data.</text>
</comment>
<dbReference type="FunFam" id="3.40.50.300:FF:000221">
    <property type="entry name" value="Multidrug ABC transporter ATP-binding protein"/>
    <property type="match status" value="1"/>
</dbReference>
<accession>A0A841LPQ6</accession>
<comment type="subcellular location">
    <subcellularLocation>
        <location evidence="1">Cell inner membrane</location>
    </subcellularLocation>
    <subcellularLocation>
        <location evidence="2">Cell membrane</location>
        <topology evidence="2">Multi-pass membrane protein</topology>
    </subcellularLocation>
</comment>
<evidence type="ECO:0000313" key="16">
    <source>
        <dbReference type="Proteomes" id="UP000555393"/>
    </source>
</evidence>
<organism evidence="15 16">
    <name type="scientific">Paenochrobactrum gallinarii</name>
    <dbReference type="NCBI Taxonomy" id="643673"/>
    <lineage>
        <taxon>Bacteria</taxon>
        <taxon>Pseudomonadati</taxon>
        <taxon>Pseudomonadota</taxon>
        <taxon>Alphaproteobacteria</taxon>
        <taxon>Hyphomicrobiales</taxon>
        <taxon>Brucellaceae</taxon>
        <taxon>Paenochrobactrum</taxon>
    </lineage>
</organism>
<keyword evidence="6" id="KW-0762">Sugar transport</keyword>
<dbReference type="SMART" id="SM00382">
    <property type="entry name" value="AAA"/>
    <property type="match status" value="1"/>
</dbReference>
<evidence type="ECO:0000256" key="9">
    <source>
        <dbReference type="ARBA" id="ARBA00022840"/>
    </source>
</evidence>